<keyword evidence="6 7" id="KW-0472">Membrane</keyword>
<organism evidence="8 9">
    <name type="scientific">Candidatus Falkowbacteria bacterium HGW-Falkowbacteria-2</name>
    <dbReference type="NCBI Taxonomy" id="2013769"/>
    <lineage>
        <taxon>Bacteria</taxon>
        <taxon>Candidatus Falkowiibacteriota</taxon>
    </lineage>
</organism>
<proteinExistence type="predicted"/>
<name>A0A2N2DY53_9BACT</name>
<gene>
    <name evidence="8" type="ORF">CVU83_03050</name>
</gene>
<protein>
    <submittedName>
        <fullName evidence="8">Uncharacterized protein</fullName>
    </submittedName>
</protein>
<feature type="transmembrane region" description="Helical" evidence="7">
    <location>
        <begin position="6"/>
        <end position="30"/>
    </location>
</feature>
<dbReference type="Pfam" id="PF00953">
    <property type="entry name" value="Glycos_transf_4"/>
    <property type="match status" value="1"/>
</dbReference>
<evidence type="ECO:0000256" key="7">
    <source>
        <dbReference type="SAM" id="Phobius"/>
    </source>
</evidence>
<dbReference type="GO" id="GO:0009103">
    <property type="term" value="P:lipopolysaccharide biosynthetic process"/>
    <property type="evidence" value="ECO:0007669"/>
    <property type="project" value="TreeGrafter"/>
</dbReference>
<feature type="transmembrane region" description="Helical" evidence="7">
    <location>
        <begin position="42"/>
        <end position="62"/>
    </location>
</feature>
<feature type="transmembrane region" description="Helical" evidence="7">
    <location>
        <begin position="314"/>
        <end position="334"/>
    </location>
</feature>
<evidence type="ECO:0000256" key="6">
    <source>
        <dbReference type="ARBA" id="ARBA00023136"/>
    </source>
</evidence>
<feature type="transmembrane region" description="Helical" evidence="7">
    <location>
        <begin position="129"/>
        <end position="149"/>
    </location>
</feature>
<sequence length="514" mass="57655">MNYLFFILIAVFSYLLTLGVMRLAMFFVVVDRPDGLRKLQTRPIPLLGGLAIFIAFFVGLYSARTVLLSGNLEISHWLGFLVGGLILMIGGFLDDKYNLSPRVQILFPIMAALAPILGGVSIVRLSNPLGGVIEVPMMVSALLIILWLLGMMYTTKLLDGVDGLVSGLGVIGALVIFLFTSTTRYFQPDIAVAAWIFAAACLGFLVLNYNPAKVYLGEGGSLFIGYVLGVLAVISGGKIAIALLIMGLPILDVAWTIVRRLLGGKNPFRFADRRHLHHRLLDLGLSPRQTVGVFYTFAAVFGLSGLFLQSKGKLLALIVLLSMMLIVVVFFSWWERKRRPSLLLQVCCAPCASYSTLMLLKPKYRVTWYFYNPNLSSLEEYDKRLEAVKRAAKIIDVKLIAVPYEHTAWQEMVEGREKDVERGERCLLCYRERLVKAYDFANDKYDYFSTSLLASPYKDGEAIRRMSREVATGKTQFLDVNFQANDGFRKSIAWAKEHDLYLQKYCGCEFSLRK</sequence>
<comment type="caution">
    <text evidence="8">The sequence shown here is derived from an EMBL/GenBank/DDBJ whole genome shotgun (WGS) entry which is preliminary data.</text>
</comment>
<feature type="transmembrane region" description="Helical" evidence="7">
    <location>
        <begin position="283"/>
        <end position="308"/>
    </location>
</feature>
<reference evidence="8 9" key="1">
    <citation type="journal article" date="2017" name="ISME J.">
        <title>Potential for microbial H2 and metal transformations associated with novel bacteria and archaea in deep terrestrial subsurface sediments.</title>
        <authorList>
            <person name="Hernsdorf A.W."/>
            <person name="Amano Y."/>
            <person name="Miyakawa K."/>
            <person name="Ise K."/>
            <person name="Suzuki Y."/>
            <person name="Anantharaman K."/>
            <person name="Probst A."/>
            <person name="Burstein D."/>
            <person name="Thomas B.C."/>
            <person name="Banfield J.F."/>
        </authorList>
    </citation>
    <scope>NUCLEOTIDE SEQUENCE [LARGE SCALE GENOMIC DNA]</scope>
    <source>
        <strain evidence="8">HGW-Falkowbacteria-2</strain>
    </source>
</reference>
<feature type="transmembrane region" description="Helical" evidence="7">
    <location>
        <begin position="161"/>
        <end position="179"/>
    </location>
</feature>
<evidence type="ECO:0000313" key="9">
    <source>
        <dbReference type="Proteomes" id="UP000233325"/>
    </source>
</evidence>
<dbReference type="GO" id="GO:0008616">
    <property type="term" value="P:tRNA queuosine(34) biosynthetic process"/>
    <property type="evidence" value="ECO:0007669"/>
    <property type="project" value="UniProtKB-UniPathway"/>
</dbReference>
<evidence type="ECO:0000256" key="1">
    <source>
        <dbReference type="ARBA" id="ARBA00004651"/>
    </source>
</evidence>
<dbReference type="EMBL" id="PHAH01000045">
    <property type="protein sequence ID" value="PKM87410.1"/>
    <property type="molecule type" value="Genomic_DNA"/>
</dbReference>
<dbReference type="AlphaFoldDB" id="A0A2N2DY53"/>
<feature type="transmembrane region" description="Helical" evidence="7">
    <location>
        <begin position="214"/>
        <end position="234"/>
    </location>
</feature>
<keyword evidence="3" id="KW-0808">Transferase</keyword>
<evidence type="ECO:0000313" key="8">
    <source>
        <dbReference type="EMBL" id="PKM87410.1"/>
    </source>
</evidence>
<dbReference type="GO" id="GO:0016780">
    <property type="term" value="F:phosphotransferase activity, for other substituted phosphate groups"/>
    <property type="evidence" value="ECO:0007669"/>
    <property type="project" value="InterPro"/>
</dbReference>
<feature type="transmembrane region" description="Helical" evidence="7">
    <location>
        <begin position="185"/>
        <end position="207"/>
    </location>
</feature>
<dbReference type="PANTHER" id="PTHR22926:SF3">
    <property type="entry name" value="UNDECAPRENYL-PHOSPHATE ALPHA-N-ACETYLGLUCOSAMINYL 1-PHOSPHATE TRANSFERASE"/>
    <property type="match status" value="1"/>
</dbReference>
<evidence type="ECO:0000256" key="4">
    <source>
        <dbReference type="ARBA" id="ARBA00022692"/>
    </source>
</evidence>
<dbReference type="PANTHER" id="PTHR22926">
    <property type="entry name" value="PHOSPHO-N-ACETYLMURAMOYL-PENTAPEPTIDE-TRANSFERASE"/>
    <property type="match status" value="1"/>
</dbReference>
<feature type="transmembrane region" description="Helical" evidence="7">
    <location>
        <begin position="105"/>
        <end position="123"/>
    </location>
</feature>
<evidence type="ECO:0000256" key="5">
    <source>
        <dbReference type="ARBA" id="ARBA00022989"/>
    </source>
</evidence>
<dbReference type="CDD" id="cd06853">
    <property type="entry name" value="GT_WecA_like"/>
    <property type="match status" value="1"/>
</dbReference>
<dbReference type="Proteomes" id="UP000233325">
    <property type="component" value="Unassembled WGS sequence"/>
</dbReference>
<evidence type="ECO:0000256" key="2">
    <source>
        <dbReference type="ARBA" id="ARBA00022475"/>
    </source>
</evidence>
<dbReference type="InterPro" id="IPR000715">
    <property type="entry name" value="Glycosyl_transferase_4"/>
</dbReference>
<keyword evidence="2" id="KW-1003">Cell membrane</keyword>
<dbReference type="Pfam" id="PF02677">
    <property type="entry name" value="QueH"/>
    <property type="match status" value="1"/>
</dbReference>
<dbReference type="GO" id="GO:0071555">
    <property type="term" value="P:cell wall organization"/>
    <property type="evidence" value="ECO:0007669"/>
    <property type="project" value="TreeGrafter"/>
</dbReference>
<feature type="transmembrane region" description="Helical" evidence="7">
    <location>
        <begin position="74"/>
        <end position="93"/>
    </location>
</feature>
<keyword evidence="4 7" id="KW-0812">Transmembrane</keyword>
<accession>A0A2N2DY53</accession>
<dbReference type="UniPathway" id="UPA00392"/>
<dbReference type="InterPro" id="IPR003828">
    <property type="entry name" value="QueH"/>
</dbReference>
<dbReference type="GO" id="GO:0044038">
    <property type="term" value="P:cell wall macromolecule biosynthetic process"/>
    <property type="evidence" value="ECO:0007669"/>
    <property type="project" value="TreeGrafter"/>
</dbReference>
<comment type="subcellular location">
    <subcellularLocation>
        <location evidence="1">Cell membrane</location>
        <topology evidence="1">Multi-pass membrane protein</topology>
    </subcellularLocation>
</comment>
<keyword evidence="5 7" id="KW-1133">Transmembrane helix</keyword>
<evidence type="ECO:0000256" key="3">
    <source>
        <dbReference type="ARBA" id="ARBA00022679"/>
    </source>
</evidence>
<dbReference type="GO" id="GO:0005886">
    <property type="term" value="C:plasma membrane"/>
    <property type="evidence" value="ECO:0007669"/>
    <property type="project" value="UniProtKB-SubCell"/>
</dbReference>